<organism evidence="2">
    <name type="scientific">Timema monikensis</name>
    <dbReference type="NCBI Taxonomy" id="170555"/>
    <lineage>
        <taxon>Eukaryota</taxon>
        <taxon>Metazoa</taxon>
        <taxon>Ecdysozoa</taxon>
        <taxon>Arthropoda</taxon>
        <taxon>Hexapoda</taxon>
        <taxon>Insecta</taxon>
        <taxon>Pterygota</taxon>
        <taxon>Neoptera</taxon>
        <taxon>Polyneoptera</taxon>
        <taxon>Phasmatodea</taxon>
        <taxon>Timematodea</taxon>
        <taxon>Timematoidea</taxon>
        <taxon>Timematidae</taxon>
        <taxon>Timema</taxon>
    </lineage>
</organism>
<gene>
    <name evidence="2" type="ORF">TMSB3V08_LOCUS8950</name>
</gene>
<sequence length="216" mass="23830">MTGGVGEGWTLKVAKKKLIRSREPSCKTTKKRKFSFWWKRRRPTPDYKRMDEVRTPMSTELMAQRQELFATSAERRAMAAAAAAAAEATSVDTTLASPPPSYEHVLAETRLAAAQAESAQALDAGGGEKGQMQQPPAVRRPVEIIHKSSKELYRAVAAQWGITCKMSDHCRCLDCQSNYFDCEYDQNEHEKTDGGLGAGTPMFISEVMHGTACAIL</sequence>
<reference evidence="2" key="1">
    <citation type="submission" date="2020-11" db="EMBL/GenBank/DDBJ databases">
        <authorList>
            <person name="Tran Van P."/>
        </authorList>
    </citation>
    <scope>NUCLEOTIDE SEQUENCE</scope>
</reference>
<dbReference type="EMBL" id="OB795430">
    <property type="protein sequence ID" value="CAD7432238.1"/>
    <property type="molecule type" value="Genomic_DNA"/>
</dbReference>
<name>A0A7R9EE01_9NEOP</name>
<proteinExistence type="predicted"/>
<dbReference type="Pfam" id="PF16060">
    <property type="entry name" value="DUF4802"/>
    <property type="match status" value="1"/>
</dbReference>
<feature type="domain" description="DUF4802" evidence="1">
    <location>
        <begin position="147"/>
        <end position="210"/>
    </location>
</feature>
<dbReference type="InterPro" id="IPR032061">
    <property type="entry name" value="DUF4802"/>
</dbReference>
<accession>A0A7R9EE01</accession>
<evidence type="ECO:0000313" key="2">
    <source>
        <dbReference type="EMBL" id="CAD7432238.1"/>
    </source>
</evidence>
<protein>
    <recommendedName>
        <fullName evidence="1">DUF4802 domain-containing protein</fullName>
    </recommendedName>
</protein>
<evidence type="ECO:0000259" key="1">
    <source>
        <dbReference type="Pfam" id="PF16060"/>
    </source>
</evidence>
<dbReference type="AlphaFoldDB" id="A0A7R9EE01"/>